<name>A0A9Q0G2D3_9ROSI</name>
<dbReference type="PANTHER" id="PTHR31286:SF167">
    <property type="entry name" value="OS09G0268800 PROTEIN"/>
    <property type="match status" value="1"/>
</dbReference>
<reference evidence="2" key="2">
    <citation type="journal article" date="2023" name="Plants (Basel)">
        <title>Annotation of the Turnera subulata (Passifloraceae) Draft Genome Reveals the S-Locus Evolved after the Divergence of Turneroideae from Passifloroideae in a Stepwise Manner.</title>
        <authorList>
            <person name="Henning P.M."/>
            <person name="Roalson E.H."/>
            <person name="Mir W."/>
            <person name="McCubbin A.G."/>
            <person name="Shore J.S."/>
        </authorList>
    </citation>
    <scope>NUCLEOTIDE SEQUENCE</scope>
    <source>
        <strain evidence="2">F60SS</strain>
    </source>
</reference>
<dbReference type="InterPro" id="IPR040256">
    <property type="entry name" value="At4g02000-like"/>
</dbReference>
<sequence>MEKGTTSRSQVGDGYQPRTLRLTRKLEQGKTFSEHTLVGKLITLKWMSCHVLKSVVVRLWNLKNELEVKELDGNVFMFSFENKNERCKVIEGEQWIVLGSLLIVKEWSPDILVEEVDLSKATFWVQVKGLAPDQLNEENAASIASMVGDLVETDFTLKNGVCLNNIMKIKVRLDVSEPLCDGFNDIDDH</sequence>
<dbReference type="AlphaFoldDB" id="A0A9Q0G2D3"/>
<dbReference type="InterPro" id="IPR025558">
    <property type="entry name" value="DUF4283"/>
</dbReference>
<evidence type="ECO:0000313" key="2">
    <source>
        <dbReference type="EMBL" id="KAJ4841947.1"/>
    </source>
</evidence>
<dbReference type="Pfam" id="PF14111">
    <property type="entry name" value="DUF4283"/>
    <property type="match status" value="1"/>
</dbReference>
<organism evidence="2 3">
    <name type="scientific">Turnera subulata</name>
    <dbReference type="NCBI Taxonomy" id="218843"/>
    <lineage>
        <taxon>Eukaryota</taxon>
        <taxon>Viridiplantae</taxon>
        <taxon>Streptophyta</taxon>
        <taxon>Embryophyta</taxon>
        <taxon>Tracheophyta</taxon>
        <taxon>Spermatophyta</taxon>
        <taxon>Magnoliopsida</taxon>
        <taxon>eudicotyledons</taxon>
        <taxon>Gunneridae</taxon>
        <taxon>Pentapetalae</taxon>
        <taxon>rosids</taxon>
        <taxon>fabids</taxon>
        <taxon>Malpighiales</taxon>
        <taxon>Passifloraceae</taxon>
        <taxon>Turnera</taxon>
    </lineage>
</organism>
<feature type="non-terminal residue" evidence="2">
    <location>
        <position position="189"/>
    </location>
</feature>
<feature type="domain" description="DUF4283" evidence="1">
    <location>
        <begin position="34"/>
        <end position="111"/>
    </location>
</feature>
<proteinExistence type="predicted"/>
<reference evidence="2" key="1">
    <citation type="submission" date="2022-02" db="EMBL/GenBank/DDBJ databases">
        <authorList>
            <person name="Henning P.M."/>
            <person name="McCubbin A.G."/>
            <person name="Shore J.S."/>
        </authorList>
    </citation>
    <scope>NUCLEOTIDE SEQUENCE</scope>
    <source>
        <strain evidence="2">F60SS</strain>
        <tissue evidence="2">Leaves</tissue>
    </source>
</reference>
<protein>
    <recommendedName>
        <fullName evidence="1">DUF4283 domain-containing protein</fullName>
    </recommendedName>
</protein>
<comment type="caution">
    <text evidence="2">The sequence shown here is derived from an EMBL/GenBank/DDBJ whole genome shotgun (WGS) entry which is preliminary data.</text>
</comment>
<evidence type="ECO:0000313" key="3">
    <source>
        <dbReference type="Proteomes" id="UP001141552"/>
    </source>
</evidence>
<dbReference type="OrthoDB" id="1705899at2759"/>
<dbReference type="PANTHER" id="PTHR31286">
    <property type="entry name" value="GLYCINE-RICH CELL WALL STRUCTURAL PROTEIN 1.8-LIKE"/>
    <property type="match status" value="1"/>
</dbReference>
<dbReference type="Proteomes" id="UP001141552">
    <property type="component" value="Unassembled WGS sequence"/>
</dbReference>
<evidence type="ECO:0000259" key="1">
    <source>
        <dbReference type="Pfam" id="PF14111"/>
    </source>
</evidence>
<accession>A0A9Q0G2D3</accession>
<dbReference type="EMBL" id="JAKUCV010002636">
    <property type="protein sequence ID" value="KAJ4841947.1"/>
    <property type="molecule type" value="Genomic_DNA"/>
</dbReference>
<gene>
    <name evidence="2" type="ORF">Tsubulata_049132</name>
</gene>
<keyword evidence="3" id="KW-1185">Reference proteome</keyword>